<dbReference type="RefSeq" id="WP_007489177.1">
    <property type="nucleotide sequence ID" value="NZ_JH417672.1"/>
</dbReference>
<dbReference type="EMBL" id="AGCK01000060">
    <property type="protein sequence ID" value="EHM53663.1"/>
    <property type="molecule type" value="Genomic_DNA"/>
</dbReference>
<dbReference type="Proteomes" id="UP000004459">
    <property type="component" value="Unassembled WGS sequence"/>
</dbReference>
<dbReference type="HOGENOM" id="CLU_2287386_0_0_9"/>
<comment type="caution">
    <text evidence="1">The sequence shown here is derived from an EMBL/GenBank/DDBJ whole genome shotgun (WGS) entry which is preliminary data.</text>
</comment>
<sequence>MDDKTRALLGDREAAKRLTDAEVLLPCAHCGGEAEYIERGNEKIGLKETVVRCKKCGTRQIHKWLRYKFDFFYVRNNTLLEWNIRAPILSAKEMEMLEGME</sequence>
<accession>G9YN36</accession>
<evidence type="ECO:0000313" key="2">
    <source>
        <dbReference type="Proteomes" id="UP000004459"/>
    </source>
</evidence>
<gene>
    <name evidence="1" type="ORF">HMPREF0372_00908</name>
</gene>
<protein>
    <submittedName>
        <fullName evidence="1">Uncharacterized protein</fullName>
    </submittedName>
</protein>
<name>G9YN36_FLAPL</name>
<reference evidence="1 2" key="1">
    <citation type="submission" date="2011-08" db="EMBL/GenBank/DDBJ databases">
        <authorList>
            <person name="Weinstock G."/>
            <person name="Sodergren E."/>
            <person name="Clifton S."/>
            <person name="Fulton L."/>
            <person name="Fulton B."/>
            <person name="Courtney L."/>
            <person name="Fronick C."/>
            <person name="Harrison M."/>
            <person name="Strong C."/>
            <person name="Farmer C."/>
            <person name="Delahaunty K."/>
            <person name="Markovic C."/>
            <person name="Hall O."/>
            <person name="Minx P."/>
            <person name="Tomlinson C."/>
            <person name="Mitreva M."/>
            <person name="Hou S."/>
            <person name="Chen J."/>
            <person name="Wollam A."/>
            <person name="Pepin K.H."/>
            <person name="Johnson M."/>
            <person name="Bhonagiri V."/>
            <person name="Zhang X."/>
            <person name="Suruliraj S."/>
            <person name="Warren W."/>
            <person name="Chinwalla A."/>
            <person name="Mardis E.R."/>
            <person name="Wilson R.K."/>
        </authorList>
    </citation>
    <scope>NUCLEOTIDE SEQUENCE [LARGE SCALE GENOMIC DNA]</scope>
    <source>
        <strain evidence="1 2">ATCC 29863</strain>
    </source>
</reference>
<organism evidence="1 2">
    <name type="scientific">Flavonifractor plautii ATCC 29863</name>
    <dbReference type="NCBI Taxonomy" id="411475"/>
    <lineage>
        <taxon>Bacteria</taxon>
        <taxon>Bacillati</taxon>
        <taxon>Bacillota</taxon>
        <taxon>Clostridia</taxon>
        <taxon>Eubacteriales</taxon>
        <taxon>Oscillospiraceae</taxon>
        <taxon>Flavonifractor</taxon>
    </lineage>
</organism>
<dbReference type="Pfam" id="PF14354">
    <property type="entry name" value="Lar_restr_allev"/>
    <property type="match status" value="1"/>
</dbReference>
<dbReference type="GeneID" id="63974445"/>
<dbReference type="PATRIC" id="fig|411475.3.peg.791"/>
<evidence type="ECO:0000313" key="1">
    <source>
        <dbReference type="EMBL" id="EHM53663.1"/>
    </source>
</evidence>
<proteinExistence type="predicted"/>
<dbReference type="AlphaFoldDB" id="G9YN36"/>